<dbReference type="InterPro" id="IPR001878">
    <property type="entry name" value="Znf_CCHC"/>
</dbReference>
<gene>
    <name evidence="3" type="ORF">DPMN_031176</name>
</gene>
<evidence type="ECO:0000313" key="4">
    <source>
        <dbReference type="Proteomes" id="UP000828390"/>
    </source>
</evidence>
<organism evidence="3 4">
    <name type="scientific">Dreissena polymorpha</name>
    <name type="common">Zebra mussel</name>
    <name type="synonym">Mytilus polymorpha</name>
    <dbReference type="NCBI Taxonomy" id="45954"/>
    <lineage>
        <taxon>Eukaryota</taxon>
        <taxon>Metazoa</taxon>
        <taxon>Spiralia</taxon>
        <taxon>Lophotrochozoa</taxon>
        <taxon>Mollusca</taxon>
        <taxon>Bivalvia</taxon>
        <taxon>Autobranchia</taxon>
        <taxon>Heteroconchia</taxon>
        <taxon>Euheterodonta</taxon>
        <taxon>Imparidentia</taxon>
        <taxon>Neoheterodontei</taxon>
        <taxon>Myida</taxon>
        <taxon>Dreissenoidea</taxon>
        <taxon>Dreissenidae</taxon>
        <taxon>Dreissena</taxon>
    </lineage>
</organism>
<keyword evidence="1" id="KW-0863">Zinc-finger</keyword>
<keyword evidence="1" id="KW-0862">Zinc</keyword>
<sequence length="259" mass="28638">MGAREKEAGDLVINQRPVSIEQAIDQLKSFIHTQGFMYQPILVRTVECAGLVKVVGVNVASERRLVEGVVAVERKEDMLDDKMDVCMGMLDQHLARPTRSPSQSPVRQQCFNCKEIGHLSQECPNCIQNDKGLTLIIEQIKSMSRIDASVNGFAIQAVINTAAENTLSSDRVVAQLPEKVAMLEQVLELIVLRKDRATIDVVGAALGLGGQVNSMAQERGLGRGKFMLRGSLRRVVVKAVSDFRFIQEWLTHGTDPLTW</sequence>
<evidence type="ECO:0000313" key="3">
    <source>
        <dbReference type="EMBL" id="KAH3868040.1"/>
    </source>
</evidence>
<accession>A0A9D4LZH3</accession>
<keyword evidence="4" id="KW-1185">Reference proteome</keyword>
<dbReference type="InterPro" id="IPR036875">
    <property type="entry name" value="Znf_CCHC_sf"/>
</dbReference>
<dbReference type="PROSITE" id="PS50158">
    <property type="entry name" value="ZF_CCHC"/>
    <property type="match status" value="1"/>
</dbReference>
<reference evidence="3" key="2">
    <citation type="submission" date="2020-11" db="EMBL/GenBank/DDBJ databases">
        <authorList>
            <person name="McCartney M.A."/>
            <person name="Auch B."/>
            <person name="Kono T."/>
            <person name="Mallez S."/>
            <person name="Becker A."/>
            <person name="Gohl D.M."/>
            <person name="Silverstein K.A.T."/>
            <person name="Koren S."/>
            <person name="Bechman K.B."/>
            <person name="Herman A."/>
            <person name="Abrahante J.E."/>
            <person name="Garbe J."/>
        </authorList>
    </citation>
    <scope>NUCLEOTIDE SEQUENCE</scope>
    <source>
        <strain evidence="3">Duluth1</strain>
        <tissue evidence="3">Whole animal</tissue>
    </source>
</reference>
<dbReference type="Gene3D" id="4.10.60.10">
    <property type="entry name" value="Zinc finger, CCHC-type"/>
    <property type="match status" value="1"/>
</dbReference>
<reference evidence="3" key="1">
    <citation type="journal article" date="2019" name="bioRxiv">
        <title>The Genome of the Zebra Mussel, Dreissena polymorpha: A Resource for Invasive Species Research.</title>
        <authorList>
            <person name="McCartney M.A."/>
            <person name="Auch B."/>
            <person name="Kono T."/>
            <person name="Mallez S."/>
            <person name="Zhang Y."/>
            <person name="Obille A."/>
            <person name="Becker A."/>
            <person name="Abrahante J.E."/>
            <person name="Garbe J."/>
            <person name="Badalamenti J.P."/>
            <person name="Herman A."/>
            <person name="Mangelson H."/>
            <person name="Liachko I."/>
            <person name="Sullivan S."/>
            <person name="Sone E.D."/>
            <person name="Koren S."/>
            <person name="Silverstein K.A.T."/>
            <person name="Beckman K.B."/>
            <person name="Gohl D.M."/>
        </authorList>
    </citation>
    <scope>NUCLEOTIDE SEQUENCE</scope>
    <source>
        <strain evidence="3">Duluth1</strain>
        <tissue evidence="3">Whole animal</tissue>
    </source>
</reference>
<comment type="caution">
    <text evidence="3">The sequence shown here is derived from an EMBL/GenBank/DDBJ whole genome shotgun (WGS) entry which is preliminary data.</text>
</comment>
<keyword evidence="1" id="KW-0479">Metal-binding</keyword>
<protein>
    <recommendedName>
        <fullName evidence="2">CCHC-type domain-containing protein</fullName>
    </recommendedName>
</protein>
<name>A0A9D4LZH3_DREPO</name>
<evidence type="ECO:0000256" key="1">
    <source>
        <dbReference type="PROSITE-ProRule" id="PRU00047"/>
    </source>
</evidence>
<dbReference type="EMBL" id="JAIWYP010000002">
    <property type="protein sequence ID" value="KAH3868040.1"/>
    <property type="molecule type" value="Genomic_DNA"/>
</dbReference>
<evidence type="ECO:0000259" key="2">
    <source>
        <dbReference type="PROSITE" id="PS50158"/>
    </source>
</evidence>
<dbReference type="GO" id="GO:0008270">
    <property type="term" value="F:zinc ion binding"/>
    <property type="evidence" value="ECO:0007669"/>
    <property type="project" value="UniProtKB-KW"/>
</dbReference>
<feature type="domain" description="CCHC-type" evidence="2">
    <location>
        <begin position="110"/>
        <end position="125"/>
    </location>
</feature>
<dbReference type="SMART" id="SM00343">
    <property type="entry name" value="ZnF_C2HC"/>
    <property type="match status" value="1"/>
</dbReference>
<dbReference type="Proteomes" id="UP000828390">
    <property type="component" value="Unassembled WGS sequence"/>
</dbReference>
<dbReference type="GO" id="GO:0003676">
    <property type="term" value="F:nucleic acid binding"/>
    <property type="evidence" value="ECO:0007669"/>
    <property type="project" value="InterPro"/>
</dbReference>
<dbReference type="AlphaFoldDB" id="A0A9D4LZH3"/>
<dbReference type="SUPFAM" id="SSF57756">
    <property type="entry name" value="Retrovirus zinc finger-like domains"/>
    <property type="match status" value="1"/>
</dbReference>
<proteinExistence type="predicted"/>
<dbReference type="Pfam" id="PF00098">
    <property type="entry name" value="zf-CCHC"/>
    <property type="match status" value="1"/>
</dbReference>